<dbReference type="EMBL" id="JADDUC020000033">
    <property type="protein sequence ID" value="KAI1230020.1"/>
    <property type="molecule type" value="Genomic_DNA"/>
</dbReference>
<dbReference type="FunFam" id="1.10.10.10:FF:000199">
    <property type="entry name" value="DNA-directed RNA polymerase III subunit RPC3"/>
    <property type="match status" value="1"/>
</dbReference>
<reference evidence="12" key="1">
    <citation type="submission" date="2020-10" db="EMBL/GenBank/DDBJ databases">
        <title>Feather gene expression reveals the developmental basis of iridescence in African starlings.</title>
        <authorList>
            <person name="Rubenstein D.R."/>
        </authorList>
    </citation>
    <scope>NUCLEOTIDE SEQUENCE</scope>
    <source>
        <strain evidence="12">SS15</strain>
        <tissue evidence="12">Liver</tissue>
    </source>
</reference>
<dbReference type="FunFam" id="1.10.10.10:FF:000262">
    <property type="entry name" value="DNA-directed RNA polymerase III subunit RPC3"/>
    <property type="match status" value="1"/>
</dbReference>
<evidence type="ECO:0000259" key="11">
    <source>
        <dbReference type="Pfam" id="PF22536"/>
    </source>
</evidence>
<feature type="domain" description="RNA polymerase III Rpc82 C -terminal" evidence="9">
    <location>
        <begin position="146"/>
        <end position="336"/>
    </location>
</feature>
<evidence type="ECO:0000256" key="6">
    <source>
        <dbReference type="ARBA" id="ARBA00023242"/>
    </source>
</evidence>
<dbReference type="Proteomes" id="UP000618051">
    <property type="component" value="Unassembled WGS sequence"/>
</dbReference>
<dbReference type="AlphaFoldDB" id="A0A835TR94"/>
<dbReference type="Pfam" id="PF08221">
    <property type="entry name" value="HTH_9"/>
    <property type="match status" value="1"/>
</dbReference>
<gene>
    <name evidence="13" type="ORF">IHE44_0010741</name>
    <name evidence="12" type="ORF">IHE44_007302</name>
</gene>
<evidence type="ECO:0000256" key="5">
    <source>
        <dbReference type="ARBA" id="ARBA00023163"/>
    </source>
</evidence>
<dbReference type="Pfam" id="PF20912">
    <property type="entry name" value="RPC3_helical"/>
    <property type="match status" value="1"/>
</dbReference>
<evidence type="ECO:0000256" key="8">
    <source>
        <dbReference type="SAM" id="MobiDB-lite"/>
    </source>
</evidence>
<dbReference type="OrthoDB" id="272392at2759"/>
<evidence type="ECO:0000256" key="4">
    <source>
        <dbReference type="ARBA" id="ARBA00022478"/>
    </source>
</evidence>
<name>A0A835TR94_9PASS</name>
<dbReference type="InterPro" id="IPR039748">
    <property type="entry name" value="RPC3"/>
</dbReference>
<dbReference type="FunFam" id="1.10.10.10:FF:000256">
    <property type="entry name" value="DNA-directed RNA polymerase III subunit RPC3"/>
    <property type="match status" value="1"/>
</dbReference>
<dbReference type="PANTHER" id="PTHR12949:SF0">
    <property type="entry name" value="DNA-DIRECTED RNA POLYMERASE III SUBUNIT RPC3"/>
    <property type="match status" value="1"/>
</dbReference>
<dbReference type="GO" id="GO:0006351">
    <property type="term" value="P:DNA-templated transcription"/>
    <property type="evidence" value="ECO:0007669"/>
    <property type="project" value="InterPro"/>
</dbReference>
<feature type="region of interest" description="Disordered" evidence="8">
    <location>
        <begin position="199"/>
        <end position="232"/>
    </location>
</feature>
<dbReference type="GO" id="GO:0005666">
    <property type="term" value="C:RNA polymerase III complex"/>
    <property type="evidence" value="ECO:0007669"/>
    <property type="project" value="UniProtKB-UniRule"/>
</dbReference>
<organism evidence="12">
    <name type="scientific">Lamprotornis superbus</name>
    <dbReference type="NCBI Taxonomy" id="245042"/>
    <lineage>
        <taxon>Eukaryota</taxon>
        <taxon>Metazoa</taxon>
        <taxon>Chordata</taxon>
        <taxon>Craniata</taxon>
        <taxon>Vertebrata</taxon>
        <taxon>Euteleostomi</taxon>
        <taxon>Archelosauria</taxon>
        <taxon>Archosauria</taxon>
        <taxon>Dinosauria</taxon>
        <taxon>Saurischia</taxon>
        <taxon>Theropoda</taxon>
        <taxon>Coelurosauria</taxon>
        <taxon>Aves</taxon>
        <taxon>Neognathae</taxon>
        <taxon>Neoaves</taxon>
        <taxon>Telluraves</taxon>
        <taxon>Australaves</taxon>
        <taxon>Passeriformes</taxon>
        <taxon>Sturnidae</taxon>
        <taxon>Lamprotornis</taxon>
    </lineage>
</organism>
<dbReference type="InterPro" id="IPR013197">
    <property type="entry name" value="RNA_pol_III_RPC82-rel_HTH"/>
</dbReference>
<proteinExistence type="inferred from homology"/>
<dbReference type="Gene3D" id="1.10.10.10">
    <property type="entry name" value="Winged helix-like DNA-binding domain superfamily/Winged helix DNA-binding domain"/>
    <property type="match status" value="4"/>
</dbReference>
<dbReference type="PANTHER" id="PTHR12949">
    <property type="entry name" value="RNA POLYMERASE III DNA DIRECTED -RELATED"/>
    <property type="match status" value="1"/>
</dbReference>
<comment type="caution">
    <text evidence="12">The sequence shown here is derived from an EMBL/GenBank/DDBJ whole genome shotgun (WGS) entry which is preliminary data.</text>
</comment>
<comment type="subunit">
    <text evidence="7">Component of the RNA polymerase III (Pol III) complex consisting of 17 subunits.</text>
</comment>
<evidence type="ECO:0000256" key="7">
    <source>
        <dbReference type="RuleBase" id="RU367076"/>
    </source>
</evidence>
<dbReference type="InterPro" id="IPR055207">
    <property type="entry name" value="POLR3C_WHD"/>
</dbReference>
<protein>
    <recommendedName>
        <fullName evidence="3 7">DNA-directed RNA polymerase III subunit RPC3</fullName>
        <shortName evidence="7">RNA polymerase III subunit C3</shortName>
    </recommendedName>
</protein>
<dbReference type="GO" id="GO:0003697">
    <property type="term" value="F:single-stranded DNA binding"/>
    <property type="evidence" value="ECO:0007669"/>
    <property type="project" value="UniProtKB-UniRule"/>
</dbReference>
<dbReference type="InterPro" id="IPR008806">
    <property type="entry name" value="RNA_pol_III_Rpc82_C"/>
</dbReference>
<dbReference type="Gene3D" id="6.10.140.1450">
    <property type="match status" value="1"/>
</dbReference>
<keyword evidence="5 7" id="KW-0804">Transcription</keyword>
<evidence type="ECO:0000313" key="14">
    <source>
        <dbReference type="Proteomes" id="UP000618051"/>
    </source>
</evidence>
<evidence type="ECO:0000313" key="13">
    <source>
        <dbReference type="EMBL" id="KAI1230020.1"/>
    </source>
</evidence>
<reference evidence="13 14" key="2">
    <citation type="journal article" date="2021" name="J. Hered.">
        <title>Feather Gene Expression Elucidates the Developmental Basis of Plumage Iridescence in African Starlings.</title>
        <authorList>
            <person name="Rubenstein D.R."/>
            <person name="Corvelo A."/>
            <person name="MacManes M.D."/>
            <person name="Maia R."/>
            <person name="Narzisi G."/>
            <person name="Rousaki A."/>
            <person name="Vandenabeele P."/>
            <person name="Shawkey M.D."/>
            <person name="Solomon J."/>
        </authorList>
    </citation>
    <scope>NUCLEOTIDE SEQUENCE [LARGE SCALE GENOMIC DNA]</scope>
    <source>
        <strain evidence="13">SS15</strain>
    </source>
</reference>
<dbReference type="EMBL" id="JADDUC010000267">
    <property type="protein sequence ID" value="KAG0114768.1"/>
    <property type="molecule type" value="Genomic_DNA"/>
</dbReference>
<evidence type="ECO:0000259" key="10">
    <source>
        <dbReference type="Pfam" id="PF08221"/>
    </source>
</evidence>
<comment type="subcellular location">
    <subcellularLocation>
        <location evidence="1 7">Nucleus</location>
    </subcellularLocation>
</comment>
<evidence type="ECO:0000259" key="9">
    <source>
        <dbReference type="Pfam" id="PF05645"/>
    </source>
</evidence>
<evidence type="ECO:0000313" key="12">
    <source>
        <dbReference type="EMBL" id="KAG0114768.1"/>
    </source>
</evidence>
<keyword evidence="14" id="KW-1185">Reference proteome</keyword>
<sequence>MTQAELRLCSLLLQEHFGEIVEKVGNSLLRTGPRPLRLLVGDTGLLPDQVKKALCVLIQHNLVRYEVQPRGSVEYEARSERILRILRYPRYIYTAKTLYGDPGELLVEELLLHGHLPMSCAVARVANRLTETMEDGKTMDYTEVSSTFVRLADTHFIQRCPIVPESPWNTKAPPPPAPALAIAEKDMYIVPRLSLVGKGKRRHSCDEEEEREHKAKKQKQEGGNSETPPDDGIYWQVNLERFHQHFRDQALVSAVASRMDQTSSEVVRTMLRMSEVTTASGASHTQPLSSNEIFRALPAGYNIGKQVLDQYLALLADDPLEFVGKSGDSGGGTYSVSILCKELCVPRPESFPSSGIVLYLSPCRPAQGPGVPGHSHTGVHCGGEVTWGPGASWAPPSPFPHPSLMPLFLHRFGSRCARIFRLLLRKKHLEQKQVEDFAMIPAKEAKDMLYRMLSENLVSLQEIPKTPDHAPSRTFYLYTVNVMAAARMLLHRCYKSVANLMERRQHEMRENKRLLEKSQRVEAILASMQATGAEAAQLHEVEEMITGPERQQLENLKRNVNKIDASENQVDETIFVLESFIESTMKRP</sequence>
<dbReference type="FunFam" id="1.10.10.10:FF:000218">
    <property type="entry name" value="DNA-directed RNA polymerase III subunit RPC3"/>
    <property type="match status" value="1"/>
</dbReference>
<comment type="function">
    <text evidence="7">DNA-dependent RNA polymerase catalyzes the transcription of DNA into RNA using the four ribonucleoside triphosphates as substrates. Specific core component of RNA polymerase III which synthesizes small RNAs, such as 5S rRNA and tRNAs.</text>
</comment>
<comment type="similarity">
    <text evidence="2 7">Belongs to the eukaryotic RPC3/POLR3C RNA polymerase subunit family.</text>
</comment>
<feature type="domain" description="DNA-directed RNA polymerase III subunit RPC3 winged-helix" evidence="11">
    <location>
        <begin position="409"/>
        <end position="480"/>
    </location>
</feature>
<reference evidence="13" key="3">
    <citation type="submission" date="2022-01" db="EMBL/GenBank/DDBJ databases">
        <authorList>
            <person name="Rubenstein D.R."/>
        </authorList>
    </citation>
    <scope>NUCLEOTIDE SEQUENCE</scope>
    <source>
        <strain evidence="13">SS15</strain>
        <tissue evidence="13">Liver</tissue>
    </source>
</reference>
<dbReference type="Pfam" id="PF22536">
    <property type="entry name" value="WHD_POLR3C"/>
    <property type="match status" value="1"/>
</dbReference>
<evidence type="ECO:0000256" key="1">
    <source>
        <dbReference type="ARBA" id="ARBA00004123"/>
    </source>
</evidence>
<evidence type="ECO:0000256" key="2">
    <source>
        <dbReference type="ARBA" id="ARBA00007206"/>
    </source>
</evidence>
<feature type="domain" description="RNA polymerase III subunit RPC82-related helix-turn-helix" evidence="10">
    <location>
        <begin position="8"/>
        <end position="65"/>
    </location>
</feature>
<dbReference type="Pfam" id="PF05645">
    <property type="entry name" value="RNA_pol_Rpc82"/>
    <property type="match status" value="1"/>
</dbReference>
<keyword evidence="6 7" id="KW-0539">Nucleus</keyword>
<keyword evidence="4 7" id="KW-0240">DNA-directed RNA polymerase</keyword>
<evidence type="ECO:0000256" key="3">
    <source>
        <dbReference type="ARBA" id="ARBA00016689"/>
    </source>
</evidence>
<dbReference type="InterPro" id="IPR036388">
    <property type="entry name" value="WH-like_DNA-bd_sf"/>
</dbReference>
<accession>A0A835TR94</accession>